<feature type="region of interest" description="Disordered" evidence="1">
    <location>
        <begin position="62"/>
        <end position="81"/>
    </location>
</feature>
<dbReference type="RefSeq" id="XP_002896444.1">
    <property type="nucleotide sequence ID" value="XM_002896398.1"/>
</dbReference>
<protein>
    <submittedName>
        <fullName evidence="2">Uncharacterized protein</fullName>
    </submittedName>
</protein>
<evidence type="ECO:0000256" key="1">
    <source>
        <dbReference type="SAM" id="MobiDB-lite"/>
    </source>
</evidence>
<proteinExistence type="predicted"/>
<keyword evidence="3" id="KW-1185">Reference proteome</keyword>
<dbReference type="KEGG" id="pif:PITG_17565"/>
<dbReference type="GeneID" id="9471146"/>
<dbReference type="VEuPathDB" id="FungiDB:PITG_17565"/>
<feature type="region of interest" description="Disordered" evidence="1">
    <location>
        <begin position="12"/>
        <end position="52"/>
    </location>
</feature>
<dbReference type="Proteomes" id="UP000006643">
    <property type="component" value="Unassembled WGS sequence"/>
</dbReference>
<feature type="compositionally biased region" description="Basic residues" evidence="1">
    <location>
        <begin position="28"/>
        <end position="39"/>
    </location>
</feature>
<organism evidence="2 3">
    <name type="scientific">Phytophthora infestans (strain T30-4)</name>
    <name type="common">Potato late blight agent</name>
    <dbReference type="NCBI Taxonomy" id="403677"/>
    <lineage>
        <taxon>Eukaryota</taxon>
        <taxon>Sar</taxon>
        <taxon>Stramenopiles</taxon>
        <taxon>Oomycota</taxon>
        <taxon>Peronosporomycetes</taxon>
        <taxon>Peronosporales</taxon>
        <taxon>Peronosporaceae</taxon>
        <taxon>Phytophthora</taxon>
    </lineage>
</organism>
<accession>D0NWN8</accession>
<dbReference type="HOGENOM" id="CLU_1985946_0_0_1"/>
<dbReference type="EMBL" id="DS028177">
    <property type="protein sequence ID" value="EEY67471.1"/>
    <property type="molecule type" value="Genomic_DNA"/>
</dbReference>
<evidence type="ECO:0000313" key="3">
    <source>
        <dbReference type="Proteomes" id="UP000006643"/>
    </source>
</evidence>
<dbReference type="AlphaFoldDB" id="D0NWN8"/>
<reference evidence="3" key="1">
    <citation type="journal article" date="2009" name="Nature">
        <title>Genome sequence and analysis of the Irish potato famine pathogen Phytophthora infestans.</title>
        <authorList>
            <consortium name="The Broad Institute Genome Sequencing Platform"/>
            <person name="Haas B.J."/>
            <person name="Kamoun S."/>
            <person name="Zody M.C."/>
            <person name="Jiang R.H."/>
            <person name="Handsaker R.E."/>
            <person name="Cano L.M."/>
            <person name="Grabherr M."/>
            <person name="Kodira C.D."/>
            <person name="Raffaele S."/>
            <person name="Torto-Alalibo T."/>
            <person name="Bozkurt T.O."/>
            <person name="Ah-Fong A.M."/>
            <person name="Alvarado L."/>
            <person name="Anderson V.L."/>
            <person name="Armstrong M.R."/>
            <person name="Avrova A."/>
            <person name="Baxter L."/>
            <person name="Beynon J."/>
            <person name="Boevink P.C."/>
            <person name="Bollmann S.R."/>
            <person name="Bos J.I."/>
            <person name="Bulone V."/>
            <person name="Cai G."/>
            <person name="Cakir C."/>
            <person name="Carrington J.C."/>
            <person name="Chawner M."/>
            <person name="Conti L."/>
            <person name="Costanzo S."/>
            <person name="Ewan R."/>
            <person name="Fahlgren N."/>
            <person name="Fischbach M.A."/>
            <person name="Fugelstad J."/>
            <person name="Gilroy E.M."/>
            <person name="Gnerre S."/>
            <person name="Green P.J."/>
            <person name="Grenville-Briggs L.J."/>
            <person name="Griffith J."/>
            <person name="Grunwald N.J."/>
            <person name="Horn K."/>
            <person name="Horner N.R."/>
            <person name="Hu C.H."/>
            <person name="Huitema E."/>
            <person name="Jeong D.H."/>
            <person name="Jones A.M."/>
            <person name="Jones J.D."/>
            <person name="Jones R.W."/>
            <person name="Karlsson E.K."/>
            <person name="Kunjeti S.G."/>
            <person name="Lamour K."/>
            <person name="Liu Z."/>
            <person name="Ma L."/>
            <person name="Maclean D."/>
            <person name="Chibucos M.C."/>
            <person name="McDonald H."/>
            <person name="McWalters J."/>
            <person name="Meijer H.J."/>
            <person name="Morgan W."/>
            <person name="Morris P.F."/>
            <person name="Munro C.A."/>
            <person name="O'Neill K."/>
            <person name="Ospina-Giraldo M."/>
            <person name="Pinzon A."/>
            <person name="Pritchard L."/>
            <person name="Ramsahoye B."/>
            <person name="Ren Q."/>
            <person name="Restrepo S."/>
            <person name="Roy S."/>
            <person name="Sadanandom A."/>
            <person name="Savidor A."/>
            <person name="Schornack S."/>
            <person name="Schwartz D.C."/>
            <person name="Schumann U.D."/>
            <person name="Schwessinger B."/>
            <person name="Seyer L."/>
            <person name="Sharpe T."/>
            <person name="Silvar C."/>
            <person name="Song J."/>
            <person name="Studholme D.J."/>
            <person name="Sykes S."/>
            <person name="Thines M."/>
            <person name="van de Vondervoort P.J."/>
            <person name="Phuntumart V."/>
            <person name="Wawra S."/>
            <person name="Weide R."/>
            <person name="Win J."/>
            <person name="Young C."/>
            <person name="Zhou S."/>
            <person name="Fry W."/>
            <person name="Meyers B.C."/>
            <person name="van West P."/>
            <person name="Ristaino J."/>
            <person name="Govers F."/>
            <person name="Birch P.R."/>
            <person name="Whisson S.C."/>
            <person name="Judelson H.S."/>
            <person name="Nusbaum C."/>
        </authorList>
    </citation>
    <scope>NUCLEOTIDE SEQUENCE [LARGE SCALE GENOMIC DNA]</scope>
    <source>
        <strain evidence="3">T30-4</strain>
    </source>
</reference>
<name>D0NWN8_PHYIT</name>
<evidence type="ECO:0000313" key="2">
    <source>
        <dbReference type="EMBL" id="EEY67471.1"/>
    </source>
</evidence>
<sequence length="126" mass="13512">MMVFPGKWLRTPQVAKTARRASPPSNGKPRRLAARRGTRGGHATTTDSSRVTHAYQASVRSCAARGGTCRQRSGGTPIPANRRLNDVILHAGSDTPENVLCGHVDCATDKSPTSWKVTSRFRGSDG</sequence>
<dbReference type="InParanoid" id="D0NWN8"/>
<gene>
    <name evidence="2" type="ORF">PITG_17565</name>
</gene>